<keyword evidence="2" id="KW-1185">Reference proteome</keyword>
<dbReference type="Proteomes" id="UP000286287">
    <property type="component" value="Unassembled WGS sequence"/>
</dbReference>
<name>A0A418V9N9_9DEIO</name>
<dbReference type="EMBL" id="QYUJ01000014">
    <property type="protein sequence ID" value="RJF72831.1"/>
    <property type="molecule type" value="Genomic_DNA"/>
</dbReference>
<evidence type="ECO:0000313" key="1">
    <source>
        <dbReference type="EMBL" id="RJF72831.1"/>
    </source>
</evidence>
<protein>
    <submittedName>
        <fullName evidence="1">Uncharacterized protein</fullName>
    </submittedName>
</protein>
<sequence length="98" mass="11052">MFGLFRKKPPANPYVKQDDPQTFRVRVKTNVHGDLVEIRFTKSAHIGVGDDGNHLFRKPIVSAEHFDKGELAVHFDRGYNVTGVEADGVEFIPVSDWS</sequence>
<proteinExistence type="predicted"/>
<dbReference type="RefSeq" id="WP_119765340.1">
    <property type="nucleotide sequence ID" value="NZ_QYUJ01000014.1"/>
</dbReference>
<evidence type="ECO:0000313" key="2">
    <source>
        <dbReference type="Proteomes" id="UP000286287"/>
    </source>
</evidence>
<gene>
    <name evidence="1" type="ORF">D3875_16040</name>
</gene>
<comment type="caution">
    <text evidence="1">The sequence shown here is derived from an EMBL/GenBank/DDBJ whole genome shotgun (WGS) entry which is preliminary data.</text>
</comment>
<dbReference type="OrthoDB" id="69154at2"/>
<organism evidence="1 2">
    <name type="scientific">Deinococcus cavernae</name>
    <dbReference type="NCBI Taxonomy" id="2320857"/>
    <lineage>
        <taxon>Bacteria</taxon>
        <taxon>Thermotogati</taxon>
        <taxon>Deinococcota</taxon>
        <taxon>Deinococci</taxon>
        <taxon>Deinococcales</taxon>
        <taxon>Deinococcaceae</taxon>
        <taxon>Deinococcus</taxon>
    </lineage>
</organism>
<dbReference type="AlphaFoldDB" id="A0A418V9N9"/>
<reference evidence="1 2" key="1">
    <citation type="submission" date="2018-09" db="EMBL/GenBank/DDBJ databases">
        <authorList>
            <person name="Zhu H."/>
        </authorList>
    </citation>
    <scope>NUCLEOTIDE SEQUENCE [LARGE SCALE GENOMIC DNA]</scope>
    <source>
        <strain evidence="1 2">K2S05-167</strain>
    </source>
</reference>
<accession>A0A418V9N9</accession>